<reference evidence="9 10" key="1">
    <citation type="journal article" date="2019" name="Front. Microbiol.">
        <title>Genomic Features for Desiccation Tolerance and Sugar Biosynthesis in the Extremophile Gloeocapsopsis sp. UTEX B3054.</title>
        <authorList>
            <person name="Urrejola C."/>
            <person name="Alcorta J."/>
            <person name="Salas L."/>
            <person name="Vasquez M."/>
            <person name="Polz M.F."/>
            <person name="Vicuna R."/>
            <person name="Diez B."/>
        </authorList>
    </citation>
    <scope>NUCLEOTIDE SEQUENCE [LARGE SCALE GENOMIC DNA]</scope>
    <source>
        <strain evidence="9 10">1H9</strain>
    </source>
</reference>
<evidence type="ECO:0000256" key="1">
    <source>
        <dbReference type="ARBA" id="ARBA00004141"/>
    </source>
</evidence>
<sequence>MSSPNFIPSPTSEVSVSSLYQEPILRVRSWQYILQYLSKKLLDFLGAGLGVLLLSPLLLAIALFIRLDSKGPIFFRQHRIGRNGKAFVIWKFRTMEVNAEERLKDLEQLNESEGGVLFKMKEDPRVTRVGKFLRRTSLDELPQLFNVLQGSMSLVGPRPLQLRDYYLAVKDYKDDMLQRATMLPGVTGLWQVSGRSEVTFNDMLQMDLFYQENWSFWLDLRILWQTVLVVLLRKGAY</sequence>
<dbReference type="GO" id="GO:0016780">
    <property type="term" value="F:phosphotransferase activity, for other substituted phosphate groups"/>
    <property type="evidence" value="ECO:0007669"/>
    <property type="project" value="TreeGrafter"/>
</dbReference>
<dbReference type="Proteomes" id="UP000441797">
    <property type="component" value="Unassembled WGS sequence"/>
</dbReference>
<gene>
    <name evidence="9" type="ORF">BWI75_17775</name>
</gene>
<comment type="subcellular location">
    <subcellularLocation>
        <location evidence="1">Membrane</location>
        <topology evidence="1">Multi-pass membrane protein</topology>
    </subcellularLocation>
</comment>
<dbReference type="RefSeq" id="WP_105219210.1">
    <property type="nucleotide sequence ID" value="NZ_CAWNSU010000031.1"/>
</dbReference>
<evidence type="ECO:0000259" key="8">
    <source>
        <dbReference type="Pfam" id="PF02397"/>
    </source>
</evidence>
<dbReference type="AlphaFoldDB" id="A0A6N8FYB6"/>
<evidence type="ECO:0000256" key="5">
    <source>
        <dbReference type="ARBA" id="ARBA00022989"/>
    </source>
</evidence>
<comment type="similarity">
    <text evidence="2">Belongs to the bacterial sugar transferase family.</text>
</comment>
<dbReference type="Pfam" id="PF02397">
    <property type="entry name" value="Bac_transf"/>
    <property type="match status" value="1"/>
</dbReference>
<evidence type="ECO:0000313" key="9">
    <source>
        <dbReference type="EMBL" id="MUL38128.1"/>
    </source>
</evidence>
<protein>
    <submittedName>
        <fullName evidence="9">UDP-phosphate galactose phosphotransferase</fullName>
    </submittedName>
</protein>
<evidence type="ECO:0000256" key="2">
    <source>
        <dbReference type="ARBA" id="ARBA00006464"/>
    </source>
</evidence>
<dbReference type="NCBIfam" id="TIGR03025">
    <property type="entry name" value="EPS_sugtrans"/>
    <property type="match status" value="1"/>
</dbReference>
<keyword evidence="4 7" id="KW-0812">Transmembrane</keyword>
<proteinExistence type="inferred from homology"/>
<keyword evidence="6 7" id="KW-0472">Membrane</keyword>
<evidence type="ECO:0000256" key="6">
    <source>
        <dbReference type="ARBA" id="ARBA00023136"/>
    </source>
</evidence>
<dbReference type="InterPro" id="IPR003362">
    <property type="entry name" value="Bact_transf"/>
</dbReference>
<dbReference type="InterPro" id="IPR017475">
    <property type="entry name" value="EPS_sugar_tfrase"/>
</dbReference>
<keyword evidence="3 9" id="KW-0808">Transferase</keyword>
<keyword evidence="10" id="KW-1185">Reference proteome</keyword>
<evidence type="ECO:0000256" key="3">
    <source>
        <dbReference type="ARBA" id="ARBA00022679"/>
    </source>
</evidence>
<dbReference type="PANTHER" id="PTHR30576">
    <property type="entry name" value="COLANIC BIOSYNTHESIS UDP-GLUCOSE LIPID CARRIER TRANSFERASE"/>
    <property type="match status" value="1"/>
</dbReference>
<evidence type="ECO:0000256" key="4">
    <source>
        <dbReference type="ARBA" id="ARBA00022692"/>
    </source>
</evidence>
<organism evidence="9 10">
    <name type="scientific">Gloeocapsopsis dulcis AAB1 = 1H9</name>
    <dbReference type="NCBI Taxonomy" id="1433147"/>
    <lineage>
        <taxon>Bacteria</taxon>
        <taxon>Bacillati</taxon>
        <taxon>Cyanobacteriota</taxon>
        <taxon>Cyanophyceae</taxon>
        <taxon>Oscillatoriophycideae</taxon>
        <taxon>Chroococcales</taxon>
        <taxon>Chroococcaceae</taxon>
        <taxon>Gloeocapsopsis</taxon>
        <taxon>Gloeocapsopsis dulcis</taxon>
    </lineage>
</organism>
<evidence type="ECO:0000313" key="10">
    <source>
        <dbReference type="Proteomes" id="UP000441797"/>
    </source>
</evidence>
<dbReference type="PANTHER" id="PTHR30576:SF23">
    <property type="entry name" value="GLUCOSYLTRANSFERASE"/>
    <property type="match status" value="1"/>
</dbReference>
<feature type="transmembrane region" description="Helical" evidence="7">
    <location>
        <begin position="44"/>
        <end position="67"/>
    </location>
</feature>
<feature type="domain" description="Bacterial sugar transferase" evidence="8">
    <location>
        <begin position="39"/>
        <end position="231"/>
    </location>
</feature>
<accession>A0A6N8FYB6</accession>
<dbReference type="GO" id="GO:0016020">
    <property type="term" value="C:membrane"/>
    <property type="evidence" value="ECO:0007669"/>
    <property type="project" value="UniProtKB-SubCell"/>
</dbReference>
<name>A0A6N8FYB6_9CHRO</name>
<comment type="caution">
    <text evidence="9">The sequence shown here is derived from an EMBL/GenBank/DDBJ whole genome shotgun (WGS) entry which is preliminary data.</text>
</comment>
<dbReference type="OrthoDB" id="570875at2"/>
<keyword evidence="5 7" id="KW-1133">Transmembrane helix</keyword>
<evidence type="ECO:0000256" key="7">
    <source>
        <dbReference type="SAM" id="Phobius"/>
    </source>
</evidence>
<dbReference type="EMBL" id="NAPY01000032">
    <property type="protein sequence ID" value="MUL38128.1"/>
    <property type="molecule type" value="Genomic_DNA"/>
</dbReference>